<dbReference type="SMART" id="SM00968">
    <property type="entry name" value="SMC_hinge"/>
    <property type="match status" value="1"/>
</dbReference>
<evidence type="ECO:0000256" key="10">
    <source>
        <dbReference type="ARBA" id="ARBA00023306"/>
    </source>
</evidence>
<keyword evidence="9 11" id="KW-0539">Nucleus</keyword>
<name>U4KX23_PYROM</name>
<dbReference type="GO" id="GO:0005694">
    <property type="term" value="C:chromosome"/>
    <property type="evidence" value="ECO:0007669"/>
    <property type="project" value="InterPro"/>
</dbReference>
<dbReference type="InterPro" id="IPR036277">
    <property type="entry name" value="SMC_hinge_sf"/>
</dbReference>
<evidence type="ECO:0000256" key="7">
    <source>
        <dbReference type="ARBA" id="ARBA00023054"/>
    </source>
</evidence>
<dbReference type="GO" id="GO:0005634">
    <property type="term" value="C:nucleus"/>
    <property type="evidence" value="ECO:0007669"/>
    <property type="project" value="UniProtKB-SubCell"/>
</dbReference>
<dbReference type="EMBL" id="HF935274">
    <property type="protein sequence ID" value="CCX05841.1"/>
    <property type="molecule type" value="Genomic_DNA"/>
</dbReference>
<feature type="coiled-coil region" evidence="12">
    <location>
        <begin position="437"/>
        <end position="509"/>
    </location>
</feature>
<proteinExistence type="inferred from homology"/>
<keyword evidence="7 12" id="KW-0175">Coiled coil</keyword>
<evidence type="ECO:0000256" key="9">
    <source>
        <dbReference type="ARBA" id="ARBA00023242"/>
    </source>
</evidence>
<evidence type="ECO:0000313" key="14">
    <source>
        <dbReference type="EMBL" id="CCX05841.1"/>
    </source>
</evidence>
<evidence type="ECO:0000256" key="12">
    <source>
        <dbReference type="SAM" id="Coils"/>
    </source>
</evidence>
<dbReference type="STRING" id="1076935.U4KX23"/>
<dbReference type="SUPFAM" id="SSF52540">
    <property type="entry name" value="P-loop containing nucleoside triphosphate hydrolases"/>
    <property type="match status" value="1"/>
</dbReference>
<dbReference type="AlphaFoldDB" id="U4KX23"/>
<accession>U4KX23</accession>
<keyword evidence="15" id="KW-1185">Reference proteome</keyword>
<dbReference type="PIRSF" id="PIRSF005719">
    <property type="entry name" value="SMC"/>
    <property type="match status" value="1"/>
</dbReference>
<dbReference type="InterPro" id="IPR027120">
    <property type="entry name" value="Smc2_ABC"/>
</dbReference>
<dbReference type="GO" id="GO:0007076">
    <property type="term" value="P:mitotic chromosome condensation"/>
    <property type="evidence" value="ECO:0007669"/>
    <property type="project" value="UniProtKB-ARBA"/>
</dbReference>
<feature type="coiled-coil region" evidence="12">
    <location>
        <begin position="242"/>
        <end position="293"/>
    </location>
</feature>
<comment type="similarity">
    <text evidence="2">Belongs to the SMC family. SMC2 subfamily.</text>
</comment>
<dbReference type="PANTHER" id="PTHR43977">
    <property type="entry name" value="STRUCTURAL MAINTENANCE OF CHROMOSOMES PROTEIN 3"/>
    <property type="match status" value="1"/>
</dbReference>
<reference evidence="14 15" key="1">
    <citation type="journal article" date="2013" name="PLoS Genet.">
        <title>The genome and development-dependent transcriptomes of Pyronema confluens: a window into fungal evolution.</title>
        <authorList>
            <person name="Traeger S."/>
            <person name="Altegoer F."/>
            <person name="Freitag M."/>
            <person name="Gabaldon T."/>
            <person name="Kempken F."/>
            <person name="Kumar A."/>
            <person name="Marcet-Houben M."/>
            <person name="Poggeler S."/>
            <person name="Stajich J.E."/>
            <person name="Nowrousian M."/>
        </authorList>
    </citation>
    <scope>NUCLEOTIDE SEQUENCE [LARGE SCALE GENOMIC DNA]</scope>
    <source>
        <strain evidence="15">CBS 100304</strain>
        <tissue evidence="14">Vegetative mycelium</tissue>
    </source>
</reference>
<keyword evidence="6" id="KW-0067">ATP-binding</keyword>
<dbReference type="FunFam" id="3.40.50.300:FF:000385">
    <property type="entry name" value="Structural maintenance of chromosomes 2"/>
    <property type="match status" value="1"/>
</dbReference>
<evidence type="ECO:0000256" key="5">
    <source>
        <dbReference type="ARBA" id="ARBA00022776"/>
    </source>
</evidence>
<organism evidence="14 15">
    <name type="scientific">Pyronema omphalodes (strain CBS 100304)</name>
    <name type="common">Pyronema confluens</name>
    <dbReference type="NCBI Taxonomy" id="1076935"/>
    <lineage>
        <taxon>Eukaryota</taxon>
        <taxon>Fungi</taxon>
        <taxon>Dikarya</taxon>
        <taxon>Ascomycota</taxon>
        <taxon>Pezizomycotina</taxon>
        <taxon>Pezizomycetes</taxon>
        <taxon>Pezizales</taxon>
        <taxon>Pyronemataceae</taxon>
        <taxon>Pyronema</taxon>
    </lineage>
</organism>
<keyword evidence="4" id="KW-0547">Nucleotide-binding</keyword>
<evidence type="ECO:0000256" key="8">
    <source>
        <dbReference type="ARBA" id="ARBA00023067"/>
    </source>
</evidence>
<dbReference type="Gene3D" id="3.40.50.300">
    <property type="entry name" value="P-loop containing nucleotide triphosphate hydrolases"/>
    <property type="match status" value="2"/>
</dbReference>
<keyword evidence="8" id="KW-0226">DNA condensation</keyword>
<evidence type="ECO:0000313" key="15">
    <source>
        <dbReference type="Proteomes" id="UP000018144"/>
    </source>
</evidence>
<dbReference type="GO" id="GO:0051301">
    <property type="term" value="P:cell division"/>
    <property type="evidence" value="ECO:0007669"/>
    <property type="project" value="UniProtKB-KW"/>
</dbReference>
<feature type="domain" description="SMC hinge" evidence="13">
    <location>
        <begin position="520"/>
        <end position="643"/>
    </location>
</feature>
<dbReference type="Gene3D" id="1.20.1060.20">
    <property type="match status" value="1"/>
</dbReference>
<keyword evidence="10" id="KW-0131">Cell cycle</keyword>
<dbReference type="InterPro" id="IPR010935">
    <property type="entry name" value="SMC_hinge"/>
</dbReference>
<evidence type="ECO:0000256" key="2">
    <source>
        <dbReference type="ARBA" id="ARBA00005231"/>
    </source>
</evidence>
<dbReference type="CDD" id="cd03273">
    <property type="entry name" value="ABC_SMC2_euk"/>
    <property type="match status" value="1"/>
</dbReference>
<dbReference type="InterPro" id="IPR003395">
    <property type="entry name" value="RecF/RecN/SMC_N"/>
</dbReference>
<evidence type="ECO:0000256" key="11">
    <source>
        <dbReference type="PIRNR" id="PIRNR005719"/>
    </source>
</evidence>
<sequence length="1174" mass="132242">MRITEVTIDGFKSYAVRTIISGWDENFNAITGLNGSGKSNILDAICFVLGITNMTTVRAQNLMDLVYKRGQAGVTKASVTITFDNTDKEKSPINYAQIDTLHVTRQIVNGTSKYLINGMRAQQTAVQTLFQSVGLNINNPNFLIMQGKVTKVLNMKPAEILAMIEEAAGTRMFEDRKDKAKKTMARKDKKVEEINELLKEEIEPKLEKLRGEKRAFIDFQKTQQDLERLSKLVVAHDYVYHKKKVEQSAADLEQKKQRVEFLEKHAERLKTEIENLAEDVQRVKEQKDKELRKGGKFQELEESVKTQSHELVRLKTVLDLKSNGIVEEQAKRKEILKNVKDSEKALKEKTKIYEKLKTAYDTAKAEYDAQTKEAERMEELLQELLTGVASKDGQESGYQAKLQEAKNLASTAATEQEQGKLKINHLTKRIKEEEPRARKAKAENAQLFKHLESLRSTAAKLQKELDHLGIEEGSEAAMKKEQSQLEDKIRDLTREANALKQQVKGLEFSYRDPYPNFDRSKVKGVLAQLFSLDEDKFNTGLALEMCAGGRLYNVVSDTADTAALLLDEKKALCSRKVTMIPLDKILFHQLPQDVIAAAEKMAPGKVNLALSLIEYEAEVAPAMKYVFSHTFICQDNNVAKQIAFDPKTRSRCVTLLGDIYEPTGTLTGGSAPSSAGILLKIQKINALDRQVAEAANRLAEINETMRREAQKLARAREIRRDLELKNHEIRLAEEQINSNSSSSIIQAVEQMKEEIASAQEAVSDAKNRQQAASAEVKKIEKDMKEFKNNKGAKLGELQKNLKKLKESNTKQSEALKGFREEFQNAQVELEQVESDLSAAKEAQEEVDAAIEAQQEEVDQLATKHKEAKEVHDMALAELSDERTKLSGFDDELKALEAASRKKSAQIAEEALEKQKLGHEVSKFHSQQQGSVEALNRLEREYPWIQEEQEQFGLQGTPYDFNSIRINEAKTQLKDLTERSAGQKKKVNPKVMNMIDSVEKKEVALKTMLRTVVKDKRKIEDTIIELDRYKKEALHKTHEKVSADFGAIFNDLLQGSSAKLVAPEGKDMTEGLEVKVQLGKVWKQSLTELSGGQRSLIALSLILALLQFKPAPMYILDEVDAALDLSHTQNIGRLIKNRFGGSQFIVVSLKDGMFQNANRIFRTRFVDGTSVVAAM</sequence>
<dbReference type="Pfam" id="PF06470">
    <property type="entry name" value="SMC_hinge"/>
    <property type="match status" value="1"/>
</dbReference>
<comment type="subcellular location">
    <subcellularLocation>
        <location evidence="1 11">Nucleus</location>
    </subcellularLocation>
</comment>
<dbReference type="GO" id="GO:0005524">
    <property type="term" value="F:ATP binding"/>
    <property type="evidence" value="ECO:0007669"/>
    <property type="project" value="UniProtKB-KW"/>
</dbReference>
<dbReference type="Pfam" id="PF02463">
    <property type="entry name" value="SMC_N"/>
    <property type="match status" value="1"/>
</dbReference>
<evidence type="ECO:0000259" key="13">
    <source>
        <dbReference type="SMART" id="SM00968"/>
    </source>
</evidence>
<evidence type="ECO:0000256" key="3">
    <source>
        <dbReference type="ARBA" id="ARBA00022618"/>
    </source>
</evidence>
<dbReference type="SUPFAM" id="SSF75553">
    <property type="entry name" value="Smc hinge domain"/>
    <property type="match status" value="1"/>
</dbReference>
<dbReference type="InterPro" id="IPR024704">
    <property type="entry name" value="SMC"/>
</dbReference>
<dbReference type="OrthoDB" id="10255539at2759"/>
<feature type="coiled-coil region" evidence="12">
    <location>
        <begin position="684"/>
        <end position="870"/>
    </location>
</feature>
<dbReference type="Proteomes" id="UP000018144">
    <property type="component" value="Unassembled WGS sequence"/>
</dbReference>
<dbReference type="OMA" id="THNKIAM"/>
<dbReference type="eggNOG" id="KOG0933">
    <property type="taxonomic scope" value="Eukaryota"/>
</dbReference>
<keyword evidence="5" id="KW-0498">Mitosis</keyword>
<protein>
    <recommendedName>
        <fullName evidence="11">Structural maintenance of chromosomes protein</fullName>
    </recommendedName>
</protein>
<keyword evidence="3" id="KW-0132">Cell division</keyword>
<evidence type="ECO:0000256" key="4">
    <source>
        <dbReference type="ARBA" id="ARBA00022741"/>
    </source>
</evidence>
<evidence type="ECO:0000256" key="6">
    <source>
        <dbReference type="ARBA" id="ARBA00022840"/>
    </source>
</evidence>
<dbReference type="GO" id="GO:0016887">
    <property type="term" value="F:ATP hydrolysis activity"/>
    <property type="evidence" value="ECO:0007669"/>
    <property type="project" value="InterPro"/>
</dbReference>
<dbReference type="InterPro" id="IPR027417">
    <property type="entry name" value="P-loop_NTPase"/>
</dbReference>
<dbReference type="Gene3D" id="3.30.70.1620">
    <property type="match status" value="1"/>
</dbReference>
<evidence type="ECO:0000256" key="1">
    <source>
        <dbReference type="ARBA" id="ARBA00004123"/>
    </source>
</evidence>
<gene>
    <name evidence="14" type="ORF">PCON_05428</name>
</gene>
<dbReference type="FunFam" id="3.40.50.300:FF:000278">
    <property type="entry name" value="Structural maintenance of chromosomes 2"/>
    <property type="match status" value="1"/>
</dbReference>
<feature type="coiled-coil region" evidence="12">
    <location>
        <begin position="325"/>
        <end position="387"/>
    </location>
</feature>